<name>A0ABU9VE85_9BACI</name>
<evidence type="ECO:0000256" key="6">
    <source>
        <dbReference type="ARBA" id="ARBA00023136"/>
    </source>
</evidence>
<dbReference type="InterPro" id="IPR011527">
    <property type="entry name" value="ABC1_TM_dom"/>
</dbReference>
<dbReference type="InterPro" id="IPR017871">
    <property type="entry name" value="ABC_transporter-like_CS"/>
</dbReference>
<dbReference type="Pfam" id="PF00664">
    <property type="entry name" value="ABC_membrane"/>
    <property type="match status" value="1"/>
</dbReference>
<dbReference type="PANTHER" id="PTHR43394:SF1">
    <property type="entry name" value="ATP-BINDING CASSETTE SUB-FAMILY B MEMBER 10, MITOCHONDRIAL"/>
    <property type="match status" value="1"/>
</dbReference>
<dbReference type="Proteomes" id="UP001418796">
    <property type="component" value="Unassembled WGS sequence"/>
</dbReference>
<accession>A0ABU9VE85</accession>
<dbReference type="CDD" id="cd18551">
    <property type="entry name" value="ABC_6TM_LmrA_like"/>
    <property type="match status" value="1"/>
</dbReference>
<dbReference type="InterPro" id="IPR003593">
    <property type="entry name" value="AAA+_ATPase"/>
</dbReference>
<feature type="transmembrane region" description="Helical" evidence="7">
    <location>
        <begin position="28"/>
        <end position="52"/>
    </location>
</feature>
<dbReference type="Pfam" id="PF00005">
    <property type="entry name" value="ABC_tran"/>
    <property type="match status" value="1"/>
</dbReference>
<dbReference type="Gene3D" id="1.20.1560.10">
    <property type="entry name" value="ABC transporter type 1, transmembrane domain"/>
    <property type="match status" value="1"/>
</dbReference>
<keyword evidence="3" id="KW-0547">Nucleotide-binding</keyword>
<dbReference type="PROSITE" id="PS50929">
    <property type="entry name" value="ABC_TM1F"/>
    <property type="match status" value="1"/>
</dbReference>
<evidence type="ECO:0000259" key="8">
    <source>
        <dbReference type="PROSITE" id="PS50893"/>
    </source>
</evidence>
<keyword evidence="5 7" id="KW-1133">Transmembrane helix</keyword>
<dbReference type="RefSeq" id="WP_343129359.1">
    <property type="nucleotide sequence ID" value="NZ_JBCITK010000001.1"/>
</dbReference>
<dbReference type="PROSITE" id="PS00211">
    <property type="entry name" value="ABC_TRANSPORTER_1"/>
    <property type="match status" value="1"/>
</dbReference>
<dbReference type="InterPro" id="IPR036640">
    <property type="entry name" value="ABC1_TM_sf"/>
</dbReference>
<dbReference type="PANTHER" id="PTHR43394">
    <property type="entry name" value="ATP-DEPENDENT PERMEASE MDL1, MITOCHONDRIAL"/>
    <property type="match status" value="1"/>
</dbReference>
<comment type="subcellular location">
    <subcellularLocation>
        <location evidence="1">Cell membrane</location>
        <topology evidence="1">Multi-pass membrane protein</topology>
    </subcellularLocation>
</comment>
<feature type="transmembrane region" description="Helical" evidence="7">
    <location>
        <begin position="144"/>
        <end position="164"/>
    </location>
</feature>
<keyword evidence="4 10" id="KW-0067">ATP-binding</keyword>
<evidence type="ECO:0000313" key="11">
    <source>
        <dbReference type="Proteomes" id="UP001418796"/>
    </source>
</evidence>
<reference evidence="10 11" key="1">
    <citation type="submission" date="2024-03" db="EMBL/GenBank/DDBJ databases">
        <title>Bacilli Hybrid Assemblies.</title>
        <authorList>
            <person name="Kovac J."/>
        </authorList>
    </citation>
    <scope>NUCLEOTIDE SEQUENCE [LARGE SCALE GENOMIC DNA]</scope>
    <source>
        <strain evidence="10 11">FSL R7-0666</strain>
    </source>
</reference>
<feature type="transmembrane region" description="Helical" evidence="7">
    <location>
        <begin position="285"/>
        <end position="306"/>
    </location>
</feature>
<feature type="domain" description="ABC transmembrane type-1" evidence="9">
    <location>
        <begin position="33"/>
        <end position="311"/>
    </location>
</feature>
<evidence type="ECO:0000256" key="3">
    <source>
        <dbReference type="ARBA" id="ARBA00022741"/>
    </source>
</evidence>
<feature type="transmembrane region" description="Helical" evidence="7">
    <location>
        <begin position="251"/>
        <end position="273"/>
    </location>
</feature>
<proteinExistence type="predicted"/>
<feature type="transmembrane region" description="Helical" evidence="7">
    <location>
        <begin position="170"/>
        <end position="187"/>
    </location>
</feature>
<evidence type="ECO:0000313" key="10">
    <source>
        <dbReference type="EMBL" id="MEN0642214.1"/>
    </source>
</evidence>
<sequence length="588" mass="65721">MKQTEQATNQPPKWKEFWRLLMNYRPSYWLMGGAIILGLGETILSLLVPLLTMQLVDILSVTTISMGLVAGLVGVFLAQAVMSGFSIYMMTRVGQHMIAKLREDLWKHVVKLPIPFFDKRNSGETMSRITNDTNVVKEFVVMQIIPFFSGLISIIGSVILLLIIDWKITLMMLVIIPIAFAILMPLGRKMYRVSKATQDETAEFQGDLGRVLSDIRLVKSSLAEPKEEEKGISRITKLFTYGLREAKINAIVSPLMMTVNLVMLVFLIGYGGFRVSEGTLSAGSLVAIILYMFQIIVPFSQMATFFTQSQKAMGATERIRDIMNEAVETDHTEENSEPLRSREGLIFENVSFGYTEDKQILDHLSFTVEKGKVTAFVGPSGAGKTTVFSLIERFYQPQHGVITYEGSKLEDFQLREWRSKIAYVSQESPMMAGTIRDNLSYGLDGVTDEEIDVAIKQANLGEFIEGLPDGYDTQVGERGIMVSGGQRQRLAIARAIIRDPELLLLDEATAHLDSTSESLVQEALQGLMKGRTTLVIAHRLSTVRHADRLIVLEKGRATGIGTHDELIQTHEVYREMVEQQFEAVSVGE</sequence>
<evidence type="ECO:0000256" key="7">
    <source>
        <dbReference type="SAM" id="Phobius"/>
    </source>
</evidence>
<dbReference type="Gene3D" id="3.40.50.300">
    <property type="entry name" value="P-loop containing nucleotide triphosphate hydrolases"/>
    <property type="match status" value="1"/>
</dbReference>
<comment type="caution">
    <text evidence="10">The sequence shown here is derived from an EMBL/GenBank/DDBJ whole genome shotgun (WGS) entry which is preliminary data.</text>
</comment>
<keyword evidence="2 7" id="KW-0812">Transmembrane</keyword>
<evidence type="ECO:0000256" key="1">
    <source>
        <dbReference type="ARBA" id="ARBA00004651"/>
    </source>
</evidence>
<organism evidence="10 11">
    <name type="scientific">Alkalicoccobacillus gibsonii</name>
    <dbReference type="NCBI Taxonomy" id="79881"/>
    <lineage>
        <taxon>Bacteria</taxon>
        <taxon>Bacillati</taxon>
        <taxon>Bacillota</taxon>
        <taxon>Bacilli</taxon>
        <taxon>Bacillales</taxon>
        <taxon>Bacillaceae</taxon>
        <taxon>Alkalicoccobacillus</taxon>
    </lineage>
</organism>
<keyword evidence="6 7" id="KW-0472">Membrane</keyword>
<evidence type="ECO:0000259" key="9">
    <source>
        <dbReference type="PROSITE" id="PS50929"/>
    </source>
</evidence>
<dbReference type="GO" id="GO:0005524">
    <property type="term" value="F:ATP binding"/>
    <property type="evidence" value="ECO:0007669"/>
    <property type="project" value="UniProtKB-KW"/>
</dbReference>
<evidence type="ECO:0000256" key="2">
    <source>
        <dbReference type="ARBA" id="ARBA00022692"/>
    </source>
</evidence>
<dbReference type="SUPFAM" id="SSF52540">
    <property type="entry name" value="P-loop containing nucleoside triphosphate hydrolases"/>
    <property type="match status" value="1"/>
</dbReference>
<evidence type="ECO:0000256" key="4">
    <source>
        <dbReference type="ARBA" id="ARBA00022840"/>
    </source>
</evidence>
<dbReference type="PROSITE" id="PS50893">
    <property type="entry name" value="ABC_TRANSPORTER_2"/>
    <property type="match status" value="1"/>
</dbReference>
<gene>
    <name evidence="10" type="ORF">MKY91_03410</name>
</gene>
<feature type="domain" description="ABC transporter" evidence="8">
    <location>
        <begin position="345"/>
        <end position="579"/>
    </location>
</feature>
<evidence type="ECO:0000256" key="5">
    <source>
        <dbReference type="ARBA" id="ARBA00022989"/>
    </source>
</evidence>
<dbReference type="InterPro" id="IPR003439">
    <property type="entry name" value="ABC_transporter-like_ATP-bd"/>
</dbReference>
<dbReference type="EMBL" id="JBCITK010000001">
    <property type="protein sequence ID" value="MEN0642214.1"/>
    <property type="molecule type" value="Genomic_DNA"/>
</dbReference>
<dbReference type="InterPro" id="IPR039421">
    <property type="entry name" value="Type_1_exporter"/>
</dbReference>
<feature type="transmembrane region" description="Helical" evidence="7">
    <location>
        <begin position="64"/>
        <end position="90"/>
    </location>
</feature>
<keyword evidence="11" id="KW-1185">Reference proteome</keyword>
<dbReference type="InterPro" id="IPR027417">
    <property type="entry name" value="P-loop_NTPase"/>
</dbReference>
<dbReference type="SMART" id="SM00382">
    <property type="entry name" value="AAA"/>
    <property type="match status" value="1"/>
</dbReference>
<dbReference type="SUPFAM" id="SSF90123">
    <property type="entry name" value="ABC transporter transmembrane region"/>
    <property type="match status" value="1"/>
</dbReference>
<protein>
    <submittedName>
        <fullName evidence="10">ABC transporter ATP-binding protein</fullName>
    </submittedName>
</protein>